<dbReference type="GO" id="GO:0016301">
    <property type="term" value="F:kinase activity"/>
    <property type="evidence" value="ECO:0007669"/>
    <property type="project" value="UniProtKB-KW"/>
</dbReference>
<evidence type="ECO:0000256" key="3">
    <source>
        <dbReference type="ARBA" id="ARBA00022679"/>
    </source>
</evidence>
<dbReference type="InterPro" id="IPR011009">
    <property type="entry name" value="Kinase-like_dom_sf"/>
</dbReference>
<feature type="transmembrane region" description="Helical" evidence="10">
    <location>
        <begin position="289"/>
        <end position="309"/>
    </location>
</feature>
<keyword evidence="10" id="KW-1133">Transmembrane helix</keyword>
<dbReference type="SMART" id="SM00220">
    <property type="entry name" value="S_TKc"/>
    <property type="match status" value="1"/>
</dbReference>
<keyword evidence="4" id="KW-0547">Nucleotide-binding</keyword>
<dbReference type="Pfam" id="PF00041">
    <property type="entry name" value="fn3"/>
    <property type="match status" value="2"/>
</dbReference>
<feature type="domain" description="Fibronectin type-III" evidence="12">
    <location>
        <begin position="464"/>
        <end position="551"/>
    </location>
</feature>
<evidence type="ECO:0000313" key="14">
    <source>
        <dbReference type="Proteomes" id="UP001595912"/>
    </source>
</evidence>
<dbReference type="PROSITE" id="PS50853">
    <property type="entry name" value="FN3"/>
    <property type="match status" value="2"/>
</dbReference>
<evidence type="ECO:0000256" key="4">
    <source>
        <dbReference type="ARBA" id="ARBA00022741"/>
    </source>
</evidence>
<dbReference type="Gene3D" id="1.10.510.10">
    <property type="entry name" value="Transferase(Phosphotransferase) domain 1"/>
    <property type="match status" value="1"/>
</dbReference>
<evidence type="ECO:0000256" key="10">
    <source>
        <dbReference type="SAM" id="Phobius"/>
    </source>
</evidence>
<evidence type="ECO:0000256" key="1">
    <source>
        <dbReference type="ARBA" id="ARBA00012513"/>
    </source>
</evidence>
<accession>A0ABV9WC83</accession>
<dbReference type="InterPro" id="IPR036116">
    <property type="entry name" value="FN3_sf"/>
</dbReference>
<keyword evidence="7" id="KW-0326">Glycosidase</keyword>
<keyword evidence="8" id="KW-0624">Polysaccharide degradation</keyword>
<evidence type="ECO:0000259" key="11">
    <source>
        <dbReference type="PROSITE" id="PS50011"/>
    </source>
</evidence>
<dbReference type="InterPro" id="IPR000719">
    <property type="entry name" value="Prot_kinase_dom"/>
</dbReference>
<dbReference type="InterPro" id="IPR003961">
    <property type="entry name" value="FN3_dom"/>
</dbReference>
<comment type="caution">
    <text evidence="13">The sequence shown here is derived from an EMBL/GenBank/DDBJ whole genome shotgun (WGS) entry which is preliminary data.</text>
</comment>
<keyword evidence="10" id="KW-0812">Transmembrane</keyword>
<sequence length="552" mass="56695">MIGAGTVLAGRYELGEHIASGGMGDVWQGVDRVLGRTVAVKLLRAPSDEPEFAFAGRFVAEARTMATISHPGVVDVYDFGDDPAAGMYLVMKYIEGESLERTLEREERLPPAATMRLIAEAAEALHAAHDNGVTHRDIKPANLLLRPDGSTVLTDFGIARSAAATHQTSTGLLLGTASYIAPERAAGDPATAQSDIYSLGVVAYRCLAGRLPFVGESLLQIALRHANDEVPPLPDDVPPGVRAVVERALAKDPAQRWPSAAAFAAAARAALSTTRVLPVPVPATNRRRMLLVAGAAVVVVAVVAAALLLPGRDGDPESPAAASTTAAADSAGLGAGATGPAPSPAASSASAPGSARPSLPTGTPPAGAPPVPANLTATPVSATTIRLQWKDTSSNETGFTVINGATSRTTAANATTLNWDGLAPDTRMCFKVRADNAAGGSLYFPTPQQDWVCAVTLPGTGPAAPSGLTATPVSATAIRLQWTDNSTDESGFTVINGETSRSAGANATSYTWDGLAPNTYMCFKVRAHNPAGVSAYTPPAQQDWACTTTPAA</sequence>
<evidence type="ECO:0000256" key="5">
    <source>
        <dbReference type="ARBA" id="ARBA00022777"/>
    </source>
</evidence>
<dbReference type="SUPFAM" id="SSF56112">
    <property type="entry name" value="Protein kinase-like (PK-like)"/>
    <property type="match status" value="1"/>
</dbReference>
<dbReference type="SMART" id="SM00060">
    <property type="entry name" value="FN3"/>
    <property type="match status" value="2"/>
</dbReference>
<organism evidence="13 14">
    <name type="scientific">Dactylosporangium cerinum</name>
    <dbReference type="NCBI Taxonomy" id="1434730"/>
    <lineage>
        <taxon>Bacteria</taxon>
        <taxon>Bacillati</taxon>
        <taxon>Actinomycetota</taxon>
        <taxon>Actinomycetes</taxon>
        <taxon>Micromonosporales</taxon>
        <taxon>Micromonosporaceae</taxon>
        <taxon>Dactylosporangium</taxon>
    </lineage>
</organism>
<dbReference type="PROSITE" id="PS50011">
    <property type="entry name" value="PROTEIN_KINASE_DOM"/>
    <property type="match status" value="1"/>
</dbReference>
<reference evidence="14" key="1">
    <citation type="journal article" date="2019" name="Int. J. Syst. Evol. Microbiol.">
        <title>The Global Catalogue of Microorganisms (GCM) 10K type strain sequencing project: providing services to taxonomists for standard genome sequencing and annotation.</title>
        <authorList>
            <consortium name="The Broad Institute Genomics Platform"/>
            <consortium name="The Broad Institute Genome Sequencing Center for Infectious Disease"/>
            <person name="Wu L."/>
            <person name="Ma J."/>
        </authorList>
    </citation>
    <scope>NUCLEOTIDE SEQUENCE [LARGE SCALE GENOMIC DNA]</scope>
    <source>
        <strain evidence="14">CGMCC 4.7152</strain>
    </source>
</reference>
<keyword evidence="7" id="KW-0378">Hydrolase</keyword>
<dbReference type="PROSITE" id="PS00108">
    <property type="entry name" value="PROTEIN_KINASE_ST"/>
    <property type="match status" value="1"/>
</dbReference>
<keyword evidence="8" id="KW-0119">Carbohydrate metabolism</keyword>
<dbReference type="Gene3D" id="2.60.40.10">
    <property type="entry name" value="Immunoglobulins"/>
    <property type="match status" value="2"/>
</dbReference>
<feature type="domain" description="Fibronectin type-III" evidence="12">
    <location>
        <begin position="371"/>
        <end position="459"/>
    </location>
</feature>
<dbReference type="RefSeq" id="WP_380125162.1">
    <property type="nucleotide sequence ID" value="NZ_JBHSIU010000066.1"/>
</dbReference>
<keyword evidence="10" id="KW-0472">Membrane</keyword>
<dbReference type="Proteomes" id="UP001595912">
    <property type="component" value="Unassembled WGS sequence"/>
</dbReference>
<evidence type="ECO:0000256" key="7">
    <source>
        <dbReference type="ARBA" id="ARBA00023295"/>
    </source>
</evidence>
<dbReference type="InterPro" id="IPR008271">
    <property type="entry name" value="Ser/Thr_kinase_AS"/>
</dbReference>
<dbReference type="Gene3D" id="3.30.200.20">
    <property type="entry name" value="Phosphorylase Kinase, domain 1"/>
    <property type="match status" value="1"/>
</dbReference>
<gene>
    <name evidence="13" type="ORF">ACFPIJ_44500</name>
</gene>
<keyword evidence="3" id="KW-0808">Transferase</keyword>
<feature type="domain" description="Protein kinase" evidence="11">
    <location>
        <begin position="12"/>
        <end position="271"/>
    </location>
</feature>
<dbReference type="PANTHER" id="PTHR43289:SF6">
    <property type="entry name" value="SERINE_THREONINE-PROTEIN KINASE NEKL-3"/>
    <property type="match status" value="1"/>
</dbReference>
<keyword evidence="14" id="KW-1185">Reference proteome</keyword>
<feature type="region of interest" description="Disordered" evidence="9">
    <location>
        <begin position="315"/>
        <end position="376"/>
    </location>
</feature>
<evidence type="ECO:0000256" key="9">
    <source>
        <dbReference type="SAM" id="MobiDB-lite"/>
    </source>
</evidence>
<dbReference type="EC" id="2.7.11.1" evidence="1"/>
<dbReference type="CDD" id="cd00063">
    <property type="entry name" value="FN3"/>
    <property type="match status" value="2"/>
</dbReference>
<evidence type="ECO:0000256" key="8">
    <source>
        <dbReference type="ARBA" id="ARBA00023326"/>
    </source>
</evidence>
<dbReference type="PANTHER" id="PTHR43289">
    <property type="entry name" value="MITOGEN-ACTIVATED PROTEIN KINASE KINASE KINASE 20-RELATED"/>
    <property type="match status" value="1"/>
</dbReference>
<proteinExistence type="predicted"/>
<dbReference type="EMBL" id="JBHSIU010000066">
    <property type="protein sequence ID" value="MFC5004876.1"/>
    <property type="molecule type" value="Genomic_DNA"/>
</dbReference>
<name>A0ABV9WC83_9ACTN</name>
<feature type="compositionally biased region" description="Low complexity" evidence="9">
    <location>
        <begin position="318"/>
        <end position="361"/>
    </location>
</feature>
<dbReference type="CDD" id="cd14014">
    <property type="entry name" value="STKc_PknB_like"/>
    <property type="match status" value="1"/>
</dbReference>
<dbReference type="Pfam" id="PF00069">
    <property type="entry name" value="Pkinase"/>
    <property type="match status" value="1"/>
</dbReference>
<keyword evidence="5 13" id="KW-0418">Kinase</keyword>
<keyword evidence="2" id="KW-0723">Serine/threonine-protein kinase</keyword>
<feature type="compositionally biased region" description="Pro residues" evidence="9">
    <location>
        <begin position="362"/>
        <end position="372"/>
    </location>
</feature>
<dbReference type="SUPFAM" id="SSF49265">
    <property type="entry name" value="Fibronectin type III"/>
    <property type="match status" value="1"/>
</dbReference>
<evidence type="ECO:0000313" key="13">
    <source>
        <dbReference type="EMBL" id="MFC5004876.1"/>
    </source>
</evidence>
<evidence type="ECO:0000256" key="6">
    <source>
        <dbReference type="ARBA" id="ARBA00022840"/>
    </source>
</evidence>
<keyword evidence="6" id="KW-0067">ATP-binding</keyword>
<dbReference type="InterPro" id="IPR013783">
    <property type="entry name" value="Ig-like_fold"/>
</dbReference>
<evidence type="ECO:0000259" key="12">
    <source>
        <dbReference type="PROSITE" id="PS50853"/>
    </source>
</evidence>
<evidence type="ECO:0000256" key="2">
    <source>
        <dbReference type="ARBA" id="ARBA00022527"/>
    </source>
</evidence>
<protein>
    <recommendedName>
        <fullName evidence="1">non-specific serine/threonine protein kinase</fullName>
        <ecNumber evidence="1">2.7.11.1</ecNumber>
    </recommendedName>
</protein>